<keyword evidence="3" id="KW-1185">Reference proteome</keyword>
<evidence type="ECO:0000256" key="1">
    <source>
        <dbReference type="SAM" id="MobiDB-lite"/>
    </source>
</evidence>
<name>A0A1G9X1H1_9HYPH</name>
<organism evidence="2 3">
    <name type="scientific">Methylobacterium phyllostachyos</name>
    <dbReference type="NCBI Taxonomy" id="582672"/>
    <lineage>
        <taxon>Bacteria</taxon>
        <taxon>Pseudomonadati</taxon>
        <taxon>Pseudomonadota</taxon>
        <taxon>Alphaproteobacteria</taxon>
        <taxon>Hyphomicrobiales</taxon>
        <taxon>Methylobacteriaceae</taxon>
        <taxon>Methylobacterium</taxon>
    </lineage>
</organism>
<sequence>MKAGTSIPGPAPTGAAPARRNHTGYNNRDAIRLLFILALGSEPVDPARASPGDPRVFRGEKRAMAMDFLVRYPDYLADALLELYETERTPSLLSQAEAIFDADEPSERLVGMVRWHRGAFQNIETALSILRAYGMVTPLRQTGGHRRHDFRIEPPAFPFMEDVIRQQPSLAWYRDRAGLVSTLAGLRSGSSLKDDQYLHREYRDAPLGTEIPSIKDRVLARIRRLRAEA</sequence>
<dbReference type="AlphaFoldDB" id="A0A1G9X1H1"/>
<dbReference type="EMBL" id="FNHS01000004">
    <property type="protein sequence ID" value="SDM90263.1"/>
    <property type="molecule type" value="Genomic_DNA"/>
</dbReference>
<dbReference type="RefSeq" id="WP_091714829.1">
    <property type="nucleotide sequence ID" value="NZ_FNHS01000004.1"/>
</dbReference>
<evidence type="ECO:0000313" key="3">
    <source>
        <dbReference type="Proteomes" id="UP000198704"/>
    </source>
</evidence>
<feature type="region of interest" description="Disordered" evidence="1">
    <location>
        <begin position="1"/>
        <end position="22"/>
    </location>
</feature>
<dbReference type="STRING" id="582672.SAMN05216360_104200"/>
<reference evidence="3" key="1">
    <citation type="submission" date="2016-10" db="EMBL/GenBank/DDBJ databases">
        <authorList>
            <person name="Varghese N."/>
            <person name="Submissions S."/>
        </authorList>
    </citation>
    <scope>NUCLEOTIDE SEQUENCE [LARGE SCALE GENOMIC DNA]</scope>
    <source>
        <strain evidence="3">BL47</strain>
    </source>
</reference>
<accession>A0A1G9X1H1</accession>
<gene>
    <name evidence="2" type="ORF">SAMN05216360_104200</name>
</gene>
<protein>
    <submittedName>
        <fullName evidence="2">Uncharacterized protein</fullName>
    </submittedName>
</protein>
<dbReference type="OrthoDB" id="3637315at2"/>
<proteinExistence type="predicted"/>
<evidence type="ECO:0000313" key="2">
    <source>
        <dbReference type="EMBL" id="SDM90263.1"/>
    </source>
</evidence>
<dbReference type="Proteomes" id="UP000198704">
    <property type="component" value="Unassembled WGS sequence"/>
</dbReference>